<evidence type="ECO:0000313" key="2">
    <source>
        <dbReference type="Proteomes" id="UP000294200"/>
    </source>
</evidence>
<keyword evidence="2" id="KW-1185">Reference proteome</keyword>
<evidence type="ECO:0000313" key="1">
    <source>
        <dbReference type="EMBL" id="TCG04591.1"/>
    </source>
</evidence>
<gene>
    <name evidence="1" type="ORF">BZM27_39850</name>
</gene>
<protein>
    <submittedName>
        <fullName evidence="1">Uncharacterized protein</fullName>
    </submittedName>
</protein>
<dbReference type="AlphaFoldDB" id="A0A4R0XEY7"/>
<comment type="caution">
    <text evidence="1">The sequence shown here is derived from an EMBL/GenBank/DDBJ whole genome shotgun (WGS) entry which is preliminary data.</text>
</comment>
<organism evidence="1 2">
    <name type="scientific">Paraburkholderia steynii</name>
    <dbReference type="NCBI Taxonomy" id="1245441"/>
    <lineage>
        <taxon>Bacteria</taxon>
        <taxon>Pseudomonadati</taxon>
        <taxon>Pseudomonadota</taxon>
        <taxon>Betaproteobacteria</taxon>
        <taxon>Burkholderiales</taxon>
        <taxon>Burkholderiaceae</taxon>
        <taxon>Paraburkholderia</taxon>
    </lineage>
</organism>
<proteinExistence type="predicted"/>
<reference evidence="1 2" key="1">
    <citation type="submission" date="2017-02" db="EMBL/GenBank/DDBJ databases">
        <title>Paraburkholderia sophoroidis sp. nov. and Paraburkholderia steynii sp. nov. rhizobial symbionts of the fynbos legume Hypocalyptus sophoroides.</title>
        <authorList>
            <person name="Steenkamp E.T."/>
            <person name="Beukes C.W."/>
            <person name="Van Zyl E."/>
            <person name="Avontuur J."/>
            <person name="Chan W.Y."/>
            <person name="Hassen A."/>
            <person name="Palmer M."/>
            <person name="Mthombeni L."/>
            <person name="Phalane F."/>
            <person name="Sereme K."/>
            <person name="Venter S.N."/>
        </authorList>
    </citation>
    <scope>NUCLEOTIDE SEQUENCE [LARGE SCALE GENOMIC DNA]</scope>
    <source>
        <strain evidence="1 2">HC1.1ba</strain>
    </source>
</reference>
<sequence length="93" mass="10368">MTTHIETAMTTANVRRYVVVTEERYDRKVWRSEFFVGVDSADPATALFREGDYTDSPQFETPDDAASAALRRGVEFASSLPDPDVIGLLTLHS</sequence>
<accession>A0A4R0XEY7</accession>
<dbReference type="EMBL" id="MWML01000237">
    <property type="protein sequence ID" value="TCG04591.1"/>
    <property type="molecule type" value="Genomic_DNA"/>
</dbReference>
<name>A0A4R0XEY7_9BURK</name>
<dbReference type="Proteomes" id="UP000294200">
    <property type="component" value="Unassembled WGS sequence"/>
</dbReference>